<gene>
    <name evidence="1" type="ORF">BN2614_LOCUS1</name>
</gene>
<dbReference type="AlphaFoldDB" id="A0A9X9M8W7"/>
<comment type="caution">
    <text evidence="1">The sequence shown here is derived from an EMBL/GenBank/DDBJ whole genome shotgun (WGS) entry which is preliminary data.</text>
</comment>
<accession>A0A9X9M8W7</accession>
<name>A0A9X9M8W7_GULGU</name>
<dbReference type="EMBL" id="CYRY02044574">
    <property type="protein sequence ID" value="VCX39580.1"/>
    <property type="molecule type" value="Genomic_DNA"/>
</dbReference>
<keyword evidence="2" id="KW-1185">Reference proteome</keyword>
<protein>
    <submittedName>
        <fullName evidence="1">Uncharacterized protein</fullName>
    </submittedName>
</protein>
<reference evidence="1 2" key="1">
    <citation type="submission" date="2018-10" db="EMBL/GenBank/DDBJ databases">
        <authorList>
            <person name="Ekblom R."/>
            <person name="Jareborg N."/>
        </authorList>
    </citation>
    <scope>NUCLEOTIDE SEQUENCE [LARGE SCALE GENOMIC DNA]</scope>
    <source>
        <tissue evidence="1">Muscle</tissue>
    </source>
</reference>
<organism evidence="1 2">
    <name type="scientific">Gulo gulo</name>
    <name type="common">Wolverine</name>
    <name type="synonym">Gluton</name>
    <dbReference type="NCBI Taxonomy" id="48420"/>
    <lineage>
        <taxon>Eukaryota</taxon>
        <taxon>Metazoa</taxon>
        <taxon>Chordata</taxon>
        <taxon>Craniata</taxon>
        <taxon>Vertebrata</taxon>
        <taxon>Euteleostomi</taxon>
        <taxon>Mammalia</taxon>
        <taxon>Eutheria</taxon>
        <taxon>Laurasiatheria</taxon>
        <taxon>Carnivora</taxon>
        <taxon>Caniformia</taxon>
        <taxon>Musteloidea</taxon>
        <taxon>Mustelidae</taxon>
        <taxon>Guloninae</taxon>
        <taxon>Gulo</taxon>
    </lineage>
</organism>
<evidence type="ECO:0000313" key="2">
    <source>
        <dbReference type="Proteomes" id="UP000269945"/>
    </source>
</evidence>
<evidence type="ECO:0000313" key="1">
    <source>
        <dbReference type="EMBL" id="VCX39580.1"/>
    </source>
</evidence>
<proteinExistence type="predicted"/>
<dbReference type="Proteomes" id="UP000269945">
    <property type="component" value="Unassembled WGS sequence"/>
</dbReference>
<sequence>CACNHVLDKVSVSWDINNGHIILAGLEFHRERSMVIPCSCSAFSLSKTQAYLKESFPISAASLSIFLRVLLLIPPHL</sequence>
<feature type="non-terminal residue" evidence="1">
    <location>
        <position position="1"/>
    </location>
</feature>